<protein>
    <recommendedName>
        <fullName evidence="2">Replication factor A C-terminal domain-containing protein</fullName>
    </recommendedName>
</protein>
<dbReference type="PANTHER" id="PTHR47165">
    <property type="entry name" value="OS03G0429900 PROTEIN"/>
    <property type="match status" value="1"/>
</dbReference>
<dbReference type="InterPro" id="IPR013955">
    <property type="entry name" value="Rep_factor-A_C"/>
</dbReference>
<evidence type="ECO:0000259" key="2">
    <source>
        <dbReference type="Pfam" id="PF08646"/>
    </source>
</evidence>
<gene>
    <name evidence="3" type="ORF">PIB30_105661</name>
</gene>
<dbReference type="PANTHER" id="PTHR47165:SF4">
    <property type="entry name" value="OS03G0429900 PROTEIN"/>
    <property type="match status" value="1"/>
</dbReference>
<evidence type="ECO:0000313" key="4">
    <source>
        <dbReference type="Proteomes" id="UP001341840"/>
    </source>
</evidence>
<comment type="caution">
    <text evidence="3">The sequence shown here is derived from an EMBL/GenBank/DDBJ whole genome shotgun (WGS) entry which is preliminary data.</text>
</comment>
<feature type="compositionally biased region" description="Polar residues" evidence="1">
    <location>
        <begin position="343"/>
        <end position="363"/>
    </location>
</feature>
<name>A0ABU6VYI7_9FABA</name>
<evidence type="ECO:0000313" key="3">
    <source>
        <dbReference type="EMBL" id="MED6178239.1"/>
    </source>
</evidence>
<dbReference type="Gene3D" id="2.40.50.140">
    <property type="entry name" value="Nucleic acid-binding proteins"/>
    <property type="match status" value="1"/>
</dbReference>
<feature type="region of interest" description="Disordered" evidence="1">
    <location>
        <begin position="332"/>
        <end position="392"/>
    </location>
</feature>
<feature type="non-terminal residue" evidence="3">
    <location>
        <position position="392"/>
    </location>
</feature>
<sequence>MSSQRLGFSNLVEIFQVNHSGSTGSQWQSMIRVNGIGVPFAPIVVVGKDILSVLYNGGRTFSFALQRLTMCRQVFLTLADKCLTPLLDKWTKERLKAVEEPSFPLDVFNFRPFNELLQAERVDETEMFEKTSIQSNFDVSGLHINPDLKVIDEFRTIILTGENSNGVRNKPMEYQSAVSGVQELKRENIDISTIEEVFTAQEEKNVWIFGKIVAVNAGKTDWCYKACIKCPKKFERKPEDEFDCKRCKINFEEPKDRYKVEVVAFDGTACINLLLWDRECKHLCGVEARDLLKRIDDNLDEHPSALDTLLGMKILFKLNIKTGVAVNLESDIDTQPIGGTPEDSITSLKCKTPSKRANSSLKSCIQGKDKKDSGKMSTNRFSKKGQKKPLKR</sequence>
<dbReference type="Proteomes" id="UP001341840">
    <property type="component" value="Unassembled WGS sequence"/>
</dbReference>
<proteinExistence type="predicted"/>
<feature type="compositionally biased region" description="Basic residues" evidence="1">
    <location>
        <begin position="381"/>
        <end position="392"/>
    </location>
</feature>
<keyword evidence="4" id="KW-1185">Reference proteome</keyword>
<organism evidence="3 4">
    <name type="scientific">Stylosanthes scabra</name>
    <dbReference type="NCBI Taxonomy" id="79078"/>
    <lineage>
        <taxon>Eukaryota</taxon>
        <taxon>Viridiplantae</taxon>
        <taxon>Streptophyta</taxon>
        <taxon>Embryophyta</taxon>
        <taxon>Tracheophyta</taxon>
        <taxon>Spermatophyta</taxon>
        <taxon>Magnoliopsida</taxon>
        <taxon>eudicotyledons</taxon>
        <taxon>Gunneridae</taxon>
        <taxon>Pentapetalae</taxon>
        <taxon>rosids</taxon>
        <taxon>fabids</taxon>
        <taxon>Fabales</taxon>
        <taxon>Fabaceae</taxon>
        <taxon>Papilionoideae</taxon>
        <taxon>50 kb inversion clade</taxon>
        <taxon>dalbergioids sensu lato</taxon>
        <taxon>Dalbergieae</taxon>
        <taxon>Pterocarpus clade</taxon>
        <taxon>Stylosanthes</taxon>
    </lineage>
</organism>
<dbReference type="Pfam" id="PF08646">
    <property type="entry name" value="Rep_fac-A_C"/>
    <property type="match status" value="1"/>
</dbReference>
<dbReference type="SUPFAM" id="SSF50249">
    <property type="entry name" value="Nucleic acid-binding proteins"/>
    <property type="match status" value="1"/>
</dbReference>
<evidence type="ECO:0000256" key="1">
    <source>
        <dbReference type="SAM" id="MobiDB-lite"/>
    </source>
</evidence>
<reference evidence="3 4" key="1">
    <citation type="journal article" date="2023" name="Plants (Basel)">
        <title>Bridging the Gap: Combining Genomics and Transcriptomics Approaches to Understand Stylosanthes scabra, an Orphan Legume from the Brazilian Caatinga.</title>
        <authorList>
            <person name="Ferreira-Neto J.R.C."/>
            <person name="da Silva M.D."/>
            <person name="Binneck E."/>
            <person name="de Melo N.F."/>
            <person name="da Silva R.H."/>
            <person name="de Melo A.L.T.M."/>
            <person name="Pandolfi V."/>
            <person name="Bustamante F.O."/>
            <person name="Brasileiro-Vidal A.C."/>
            <person name="Benko-Iseppon A.M."/>
        </authorList>
    </citation>
    <scope>NUCLEOTIDE SEQUENCE [LARGE SCALE GENOMIC DNA]</scope>
    <source>
        <tissue evidence="3">Leaves</tissue>
    </source>
</reference>
<dbReference type="EMBL" id="JASCZI010154982">
    <property type="protein sequence ID" value="MED6178239.1"/>
    <property type="molecule type" value="Genomic_DNA"/>
</dbReference>
<dbReference type="InterPro" id="IPR012340">
    <property type="entry name" value="NA-bd_OB-fold"/>
</dbReference>
<feature type="domain" description="Replication factor A C-terminal" evidence="2">
    <location>
        <begin position="219"/>
        <end position="322"/>
    </location>
</feature>
<accession>A0ABU6VYI7</accession>